<dbReference type="EMBL" id="CM027686">
    <property type="protein sequence ID" value="KAG0524036.1"/>
    <property type="molecule type" value="Genomic_DNA"/>
</dbReference>
<keyword evidence="1" id="KW-0732">Signal</keyword>
<name>A0A921UAW2_SORBI</name>
<gene>
    <name evidence="2" type="ORF">BDA96_07G175000</name>
</gene>
<proteinExistence type="predicted"/>
<evidence type="ECO:0000256" key="1">
    <source>
        <dbReference type="SAM" id="SignalP"/>
    </source>
</evidence>
<organism evidence="2 3">
    <name type="scientific">Sorghum bicolor</name>
    <name type="common">Sorghum</name>
    <name type="synonym">Sorghum vulgare</name>
    <dbReference type="NCBI Taxonomy" id="4558"/>
    <lineage>
        <taxon>Eukaryota</taxon>
        <taxon>Viridiplantae</taxon>
        <taxon>Streptophyta</taxon>
        <taxon>Embryophyta</taxon>
        <taxon>Tracheophyta</taxon>
        <taxon>Spermatophyta</taxon>
        <taxon>Magnoliopsida</taxon>
        <taxon>Liliopsida</taxon>
        <taxon>Poales</taxon>
        <taxon>Poaceae</taxon>
        <taxon>PACMAD clade</taxon>
        <taxon>Panicoideae</taxon>
        <taxon>Andropogonodae</taxon>
        <taxon>Andropogoneae</taxon>
        <taxon>Sorghinae</taxon>
        <taxon>Sorghum</taxon>
    </lineage>
</organism>
<dbReference type="AlphaFoldDB" id="A0A921UAW2"/>
<evidence type="ECO:0000313" key="3">
    <source>
        <dbReference type="Proteomes" id="UP000807115"/>
    </source>
</evidence>
<comment type="caution">
    <text evidence="2">The sequence shown here is derived from an EMBL/GenBank/DDBJ whole genome shotgun (WGS) entry which is preliminary data.</text>
</comment>
<protein>
    <submittedName>
        <fullName evidence="2">Uncharacterized protein</fullName>
    </submittedName>
</protein>
<feature type="chain" id="PRO_5036826816" evidence="1">
    <location>
        <begin position="23"/>
        <end position="66"/>
    </location>
</feature>
<reference evidence="2" key="1">
    <citation type="journal article" date="2019" name="BMC Genomics">
        <title>A new reference genome for Sorghum bicolor reveals high levels of sequence similarity between sweet and grain genotypes: implications for the genetics of sugar metabolism.</title>
        <authorList>
            <person name="Cooper E.A."/>
            <person name="Brenton Z.W."/>
            <person name="Flinn B.S."/>
            <person name="Jenkins J."/>
            <person name="Shu S."/>
            <person name="Flowers D."/>
            <person name="Luo F."/>
            <person name="Wang Y."/>
            <person name="Xia P."/>
            <person name="Barry K."/>
            <person name="Daum C."/>
            <person name="Lipzen A."/>
            <person name="Yoshinaga Y."/>
            <person name="Schmutz J."/>
            <person name="Saski C."/>
            <person name="Vermerris W."/>
            <person name="Kresovich S."/>
        </authorList>
    </citation>
    <scope>NUCLEOTIDE SEQUENCE</scope>
</reference>
<feature type="signal peptide" evidence="1">
    <location>
        <begin position="1"/>
        <end position="22"/>
    </location>
</feature>
<dbReference type="Proteomes" id="UP000807115">
    <property type="component" value="Chromosome 7"/>
</dbReference>
<accession>A0A921UAW2</accession>
<evidence type="ECO:0000313" key="2">
    <source>
        <dbReference type="EMBL" id="KAG0524036.1"/>
    </source>
</evidence>
<reference evidence="2" key="2">
    <citation type="submission" date="2020-10" db="EMBL/GenBank/DDBJ databases">
        <authorList>
            <person name="Cooper E.A."/>
            <person name="Brenton Z.W."/>
            <person name="Flinn B.S."/>
            <person name="Jenkins J."/>
            <person name="Shu S."/>
            <person name="Flowers D."/>
            <person name="Luo F."/>
            <person name="Wang Y."/>
            <person name="Xia P."/>
            <person name="Barry K."/>
            <person name="Daum C."/>
            <person name="Lipzen A."/>
            <person name="Yoshinaga Y."/>
            <person name="Schmutz J."/>
            <person name="Saski C."/>
            <person name="Vermerris W."/>
            <person name="Kresovich S."/>
        </authorList>
    </citation>
    <scope>NUCLEOTIDE SEQUENCE</scope>
</reference>
<sequence>MRKGLNSLIILVPWGIWKHCNARVFEGAPQNVQLVLQAVANKSTLWCMDEACVLNEIFVQLLSTQT</sequence>